<dbReference type="InterPro" id="IPR013320">
    <property type="entry name" value="ConA-like_dom_sf"/>
</dbReference>
<reference evidence="2" key="1">
    <citation type="submission" date="2021-11" db="EMBL/GenBank/DDBJ databases">
        <title>Genome sequence.</title>
        <authorList>
            <person name="Sun Q."/>
        </authorList>
    </citation>
    <scope>NUCLEOTIDE SEQUENCE</scope>
    <source>
        <strain evidence="2">JC732</strain>
    </source>
</reference>
<comment type="caution">
    <text evidence="2">The sequence shown here is derived from an EMBL/GenBank/DDBJ whole genome shotgun (WGS) entry which is preliminary data.</text>
</comment>
<dbReference type="AlphaFoldDB" id="A0A9X1MM15"/>
<keyword evidence="3" id="KW-1185">Reference proteome</keyword>
<protein>
    <submittedName>
        <fullName evidence="2">LamG domain-containing protein</fullName>
    </submittedName>
</protein>
<feature type="compositionally biased region" description="Gly residues" evidence="1">
    <location>
        <begin position="263"/>
        <end position="273"/>
    </location>
</feature>
<dbReference type="Proteomes" id="UP001139103">
    <property type="component" value="Unassembled WGS sequence"/>
</dbReference>
<accession>A0A9X1MM15</accession>
<organism evidence="2 3">
    <name type="scientific">Blastopirellula sediminis</name>
    <dbReference type="NCBI Taxonomy" id="2894196"/>
    <lineage>
        <taxon>Bacteria</taxon>
        <taxon>Pseudomonadati</taxon>
        <taxon>Planctomycetota</taxon>
        <taxon>Planctomycetia</taxon>
        <taxon>Pirellulales</taxon>
        <taxon>Pirellulaceae</taxon>
        <taxon>Blastopirellula</taxon>
    </lineage>
</organism>
<dbReference type="EMBL" id="JAJKFT010000004">
    <property type="protein sequence ID" value="MCC9628710.1"/>
    <property type="molecule type" value="Genomic_DNA"/>
</dbReference>
<evidence type="ECO:0000313" key="2">
    <source>
        <dbReference type="EMBL" id="MCC9628710.1"/>
    </source>
</evidence>
<proteinExistence type="predicted"/>
<gene>
    <name evidence="2" type="ORF">LOC68_09895</name>
</gene>
<dbReference type="Pfam" id="PF13385">
    <property type="entry name" value="Laminin_G_3"/>
    <property type="match status" value="1"/>
</dbReference>
<evidence type="ECO:0000313" key="3">
    <source>
        <dbReference type="Proteomes" id="UP001139103"/>
    </source>
</evidence>
<dbReference type="SUPFAM" id="SSF49899">
    <property type="entry name" value="Concanavalin A-like lectins/glucanases"/>
    <property type="match status" value="1"/>
</dbReference>
<feature type="region of interest" description="Disordered" evidence="1">
    <location>
        <begin position="243"/>
        <end position="273"/>
    </location>
</feature>
<name>A0A9X1MM15_9BACT</name>
<sequence length="273" mass="28002">MSYESLKAESIGWWEFQETSGATLADDSSNGNDGTMYNYYASPGFLTSTTGPTAWLPSAIGIVGDSSYKGIQLGSFPTSFVSGGGARTYAGWFQGTGSDADYFLGAGESHSMASDGYAFAVGASIGESLPLRVKLGATLTVNIASPPEISLGQWYHVAVRVPSGSSPMASDIDFFINGTEYGTSLSGSDAALNTSFSGTPIFGSILCAATEAYVTGGCTGYMAGWATFDRALTDAEIVTHYSNSDSGGGGGSGASGRRRPRLGLGGNLGIGMR</sequence>
<dbReference type="RefSeq" id="WP_230218157.1">
    <property type="nucleotide sequence ID" value="NZ_JAJKFT010000004.1"/>
</dbReference>
<dbReference type="Gene3D" id="2.60.120.200">
    <property type="match status" value="1"/>
</dbReference>
<evidence type="ECO:0000256" key="1">
    <source>
        <dbReference type="SAM" id="MobiDB-lite"/>
    </source>
</evidence>